<evidence type="ECO:0000256" key="2">
    <source>
        <dbReference type="ARBA" id="ARBA00022617"/>
    </source>
</evidence>
<dbReference type="Gene3D" id="3.10.120.10">
    <property type="entry name" value="Cytochrome b5-like heme/steroid binding domain"/>
    <property type="match status" value="1"/>
</dbReference>
<keyword evidence="8" id="KW-1133">Transmembrane helix</keyword>
<comment type="caution">
    <text evidence="10">The sequence shown here is derived from an EMBL/GenBank/DDBJ whole genome shotgun (WGS) entry which is preliminary data.</text>
</comment>
<dbReference type="GO" id="GO:0046872">
    <property type="term" value="F:metal ion binding"/>
    <property type="evidence" value="ECO:0007669"/>
    <property type="project" value="UniProtKB-KW"/>
</dbReference>
<dbReference type="EMBL" id="MKKU01001593">
    <property type="protein sequence ID" value="RNE94902.1"/>
    <property type="molecule type" value="Genomic_DNA"/>
</dbReference>
<dbReference type="PANTHER" id="PTHR19359">
    <property type="entry name" value="CYTOCHROME B5"/>
    <property type="match status" value="1"/>
</dbReference>
<protein>
    <submittedName>
        <fullName evidence="10">Cytochrome b5-like</fullName>
    </submittedName>
</protein>
<keyword evidence="3 8" id="KW-0812">Transmembrane</keyword>
<comment type="subcellular location">
    <subcellularLocation>
        <location evidence="1">Membrane</location>
    </subcellularLocation>
</comment>
<feature type="transmembrane region" description="Helical" evidence="8">
    <location>
        <begin position="96"/>
        <end position="114"/>
    </location>
</feature>
<reference evidence="10 11" key="1">
    <citation type="journal article" date="2018" name="BMC Genomics">
        <title>Genomic comparison of Trypanosoma conorhini and Trypanosoma rangeli to Trypanosoma cruzi strains of high and low virulence.</title>
        <authorList>
            <person name="Bradwell K.R."/>
            <person name="Koparde V.N."/>
            <person name="Matveyev A.V."/>
            <person name="Serrano M.G."/>
            <person name="Alves J.M."/>
            <person name="Parikh H."/>
            <person name="Huang B."/>
            <person name="Lee V."/>
            <person name="Espinosa-Alvarez O."/>
            <person name="Ortiz P.A."/>
            <person name="Costa-Martins A.G."/>
            <person name="Teixeira M.M."/>
            <person name="Buck G.A."/>
        </authorList>
    </citation>
    <scope>NUCLEOTIDE SEQUENCE [LARGE SCALE GENOMIC DNA]</scope>
    <source>
        <strain evidence="10 11">025E</strain>
    </source>
</reference>
<keyword evidence="11" id="KW-1185">Reference proteome</keyword>
<accession>A0A3R7KI46</accession>
<comment type="similarity">
    <text evidence="7">Belongs to the cytochrome b5 family.</text>
</comment>
<keyword evidence="4" id="KW-0479">Metal-binding</keyword>
<evidence type="ECO:0000256" key="8">
    <source>
        <dbReference type="SAM" id="Phobius"/>
    </source>
</evidence>
<dbReference type="PRINTS" id="PR00363">
    <property type="entry name" value="CYTOCHROMEB5"/>
</dbReference>
<dbReference type="RefSeq" id="XP_029222835.1">
    <property type="nucleotide sequence ID" value="XM_029377071.1"/>
</dbReference>
<gene>
    <name evidence="10" type="ORF">Tco025E_10292</name>
</gene>
<keyword evidence="5" id="KW-0408">Iron</keyword>
<dbReference type="InterPro" id="IPR001199">
    <property type="entry name" value="Cyt_B5-like_heme/steroid-bd"/>
</dbReference>
<evidence type="ECO:0000256" key="6">
    <source>
        <dbReference type="ARBA" id="ARBA00023136"/>
    </source>
</evidence>
<evidence type="ECO:0000256" key="4">
    <source>
        <dbReference type="ARBA" id="ARBA00022723"/>
    </source>
</evidence>
<dbReference type="SUPFAM" id="SSF55856">
    <property type="entry name" value="Cytochrome b5-like heme/steroid binding domain"/>
    <property type="match status" value="1"/>
</dbReference>
<feature type="domain" description="Cytochrome b5 heme-binding" evidence="9">
    <location>
        <begin position="2"/>
        <end position="78"/>
    </location>
</feature>
<dbReference type="FunFam" id="3.10.120.10:FF:000002">
    <property type="entry name" value="Cytochrome b5 type B"/>
    <property type="match status" value="1"/>
</dbReference>
<dbReference type="GO" id="GO:0020037">
    <property type="term" value="F:heme binding"/>
    <property type="evidence" value="ECO:0007669"/>
    <property type="project" value="TreeGrafter"/>
</dbReference>
<evidence type="ECO:0000256" key="7">
    <source>
        <dbReference type="ARBA" id="ARBA00038168"/>
    </source>
</evidence>
<keyword evidence="2" id="KW-0349">Heme</keyword>
<dbReference type="SMART" id="SM01117">
    <property type="entry name" value="Cyt-b5"/>
    <property type="match status" value="1"/>
</dbReference>
<dbReference type="PANTHER" id="PTHR19359:SF14">
    <property type="entry name" value="CYTOCHROME B5 A"/>
    <property type="match status" value="1"/>
</dbReference>
<dbReference type="InterPro" id="IPR050668">
    <property type="entry name" value="Cytochrome_b5"/>
</dbReference>
<keyword evidence="6 8" id="KW-0472">Membrane</keyword>
<dbReference type="GeneID" id="40323903"/>
<dbReference type="InterPro" id="IPR036400">
    <property type="entry name" value="Cyt_B5-like_heme/steroid_sf"/>
</dbReference>
<name>A0A3R7KI46_9TRYP</name>
<dbReference type="GO" id="GO:0016020">
    <property type="term" value="C:membrane"/>
    <property type="evidence" value="ECO:0007669"/>
    <property type="project" value="UniProtKB-SubCell"/>
</dbReference>
<evidence type="ECO:0000259" key="9">
    <source>
        <dbReference type="PROSITE" id="PS50255"/>
    </source>
</evidence>
<dbReference type="OrthoDB" id="260519at2759"/>
<dbReference type="Pfam" id="PF00173">
    <property type="entry name" value="Cyt-b5"/>
    <property type="match status" value="1"/>
</dbReference>
<sequence>MQKIISFSEVEKHAQEDDLWLVINKKVYDVTKFVDQHPGGVDTLTGVAGKDGTDDFNSVGHSDTAKEELDKYYIGDLDPNDADKLKAPLHSATDNTTTIAIVVALIAICLYLIFFP</sequence>
<dbReference type="Proteomes" id="UP000284403">
    <property type="component" value="Unassembled WGS sequence"/>
</dbReference>
<dbReference type="PROSITE" id="PS50255">
    <property type="entry name" value="CYTOCHROME_B5_2"/>
    <property type="match status" value="1"/>
</dbReference>
<organism evidence="10 11">
    <name type="scientific">Trypanosoma conorhini</name>
    <dbReference type="NCBI Taxonomy" id="83891"/>
    <lineage>
        <taxon>Eukaryota</taxon>
        <taxon>Discoba</taxon>
        <taxon>Euglenozoa</taxon>
        <taxon>Kinetoplastea</taxon>
        <taxon>Metakinetoplastina</taxon>
        <taxon>Trypanosomatida</taxon>
        <taxon>Trypanosomatidae</taxon>
        <taxon>Trypanosoma</taxon>
    </lineage>
</organism>
<evidence type="ECO:0000256" key="3">
    <source>
        <dbReference type="ARBA" id="ARBA00022692"/>
    </source>
</evidence>
<evidence type="ECO:0000313" key="11">
    <source>
        <dbReference type="Proteomes" id="UP000284403"/>
    </source>
</evidence>
<evidence type="ECO:0000313" key="10">
    <source>
        <dbReference type="EMBL" id="RNE94902.1"/>
    </source>
</evidence>
<evidence type="ECO:0000256" key="5">
    <source>
        <dbReference type="ARBA" id="ARBA00023004"/>
    </source>
</evidence>
<proteinExistence type="inferred from homology"/>
<evidence type="ECO:0000256" key="1">
    <source>
        <dbReference type="ARBA" id="ARBA00004370"/>
    </source>
</evidence>
<dbReference type="AlphaFoldDB" id="A0A3R7KI46"/>